<dbReference type="PANTHER" id="PTHR46239">
    <property type="entry name" value="DNA REPAIR PROTEIN RAD51 HOMOLOG 3 RAD51C"/>
    <property type="match status" value="1"/>
</dbReference>
<evidence type="ECO:0000256" key="4">
    <source>
        <dbReference type="ARBA" id="ARBA00022840"/>
    </source>
</evidence>
<dbReference type="InterPro" id="IPR013632">
    <property type="entry name" value="Rad51_C"/>
</dbReference>
<dbReference type="Gene3D" id="3.40.50.300">
    <property type="entry name" value="P-loop containing nucleotide triphosphate hydrolases"/>
    <property type="match status" value="1"/>
</dbReference>
<dbReference type="SUPFAM" id="SSF52540">
    <property type="entry name" value="P-loop containing nucleoside triphosphate hydrolases"/>
    <property type="match status" value="1"/>
</dbReference>
<evidence type="ECO:0000256" key="7">
    <source>
        <dbReference type="ARBA" id="ARBA00040674"/>
    </source>
</evidence>
<keyword evidence="6" id="KW-0539">Nucleus</keyword>
<keyword evidence="3" id="KW-0227">DNA damage</keyword>
<accession>A0ABM4CNS7</accession>
<name>A0ABM4CNS7_HYDVU</name>
<keyword evidence="5" id="KW-0234">DNA repair</keyword>
<evidence type="ECO:0000256" key="2">
    <source>
        <dbReference type="ARBA" id="ARBA00022741"/>
    </source>
</evidence>
<evidence type="ECO:0000256" key="1">
    <source>
        <dbReference type="ARBA" id="ARBA00004123"/>
    </source>
</evidence>
<keyword evidence="9" id="KW-1185">Reference proteome</keyword>
<dbReference type="Pfam" id="PF08423">
    <property type="entry name" value="Rad51"/>
    <property type="match status" value="1"/>
</dbReference>
<organism evidence="9 10">
    <name type="scientific">Hydra vulgaris</name>
    <name type="common">Hydra</name>
    <name type="synonym">Hydra attenuata</name>
    <dbReference type="NCBI Taxonomy" id="6087"/>
    <lineage>
        <taxon>Eukaryota</taxon>
        <taxon>Metazoa</taxon>
        <taxon>Cnidaria</taxon>
        <taxon>Hydrozoa</taxon>
        <taxon>Hydroidolina</taxon>
        <taxon>Anthoathecata</taxon>
        <taxon>Aplanulata</taxon>
        <taxon>Hydridae</taxon>
        <taxon>Hydra</taxon>
    </lineage>
</organism>
<proteinExistence type="predicted"/>
<sequence>MLSCEEGIDKNQKSAYDLLKEEELLTSIVTFSAAFDNMIGGGIPIGKITEICGAPGTGKTQFGIQIAVSAQIPTLFGGIGGEALFVDTEGNFITERALEIAEAASKHIQDIAMEESELSNAAFGFTKHCIMNGIHVARCHNYNDLMALSYILSDIILGHPKVKVVIVDSIAFHFRHEFEDMGLRTRLLHTLVQSFMKVAYEYKIAVVFMNQMTTKLTESFSELAPALGQSWAHACTNRIILRSVNGKKLIVCTTSKVI</sequence>
<evidence type="ECO:0000313" key="9">
    <source>
        <dbReference type="Proteomes" id="UP001652625"/>
    </source>
</evidence>
<dbReference type="InterPro" id="IPR020588">
    <property type="entry name" value="RecA_ATP-bd"/>
</dbReference>
<gene>
    <name evidence="10" type="primary">LOC100213046</name>
</gene>
<evidence type="ECO:0000256" key="6">
    <source>
        <dbReference type="ARBA" id="ARBA00023242"/>
    </source>
</evidence>
<dbReference type="RefSeq" id="XP_065663492.1">
    <property type="nucleotide sequence ID" value="XM_065807420.1"/>
</dbReference>
<dbReference type="PROSITE" id="PS50162">
    <property type="entry name" value="RECA_2"/>
    <property type="match status" value="1"/>
</dbReference>
<reference evidence="10" key="1">
    <citation type="submission" date="2025-08" db="UniProtKB">
        <authorList>
            <consortium name="RefSeq"/>
        </authorList>
    </citation>
    <scope>IDENTIFICATION</scope>
</reference>
<dbReference type="GeneID" id="100213046"/>
<keyword evidence="4" id="KW-0067">ATP-binding</keyword>
<evidence type="ECO:0000259" key="8">
    <source>
        <dbReference type="PROSITE" id="PS50162"/>
    </source>
</evidence>
<evidence type="ECO:0000313" key="10">
    <source>
        <dbReference type="RefSeq" id="XP_065663492.1"/>
    </source>
</evidence>
<dbReference type="PANTHER" id="PTHR46239:SF1">
    <property type="entry name" value="DNA REPAIR PROTEIN RAD51 HOMOLOG 3"/>
    <property type="match status" value="1"/>
</dbReference>
<keyword evidence="2" id="KW-0547">Nucleotide-binding</keyword>
<comment type="subcellular location">
    <subcellularLocation>
        <location evidence="1">Nucleus</location>
    </subcellularLocation>
</comment>
<dbReference type="CDD" id="cd19492">
    <property type="entry name" value="Rad51C"/>
    <property type="match status" value="1"/>
</dbReference>
<dbReference type="InterPro" id="IPR027417">
    <property type="entry name" value="P-loop_NTPase"/>
</dbReference>
<evidence type="ECO:0000256" key="5">
    <source>
        <dbReference type="ARBA" id="ARBA00023204"/>
    </source>
</evidence>
<dbReference type="InterPro" id="IPR052093">
    <property type="entry name" value="HR_Repair_Mediator"/>
</dbReference>
<feature type="domain" description="RecA family profile 1" evidence="8">
    <location>
        <begin position="24"/>
        <end position="212"/>
    </location>
</feature>
<dbReference type="Proteomes" id="UP001652625">
    <property type="component" value="Chromosome 10"/>
</dbReference>
<protein>
    <recommendedName>
        <fullName evidence="7">DNA repair protein RAD51 homolog 3</fullName>
    </recommendedName>
</protein>
<evidence type="ECO:0000256" key="3">
    <source>
        <dbReference type="ARBA" id="ARBA00022763"/>
    </source>
</evidence>